<proteinExistence type="inferred from homology"/>
<keyword evidence="6" id="KW-1185">Reference proteome</keyword>
<protein>
    <recommendedName>
        <fullName evidence="4">Mannosylglycerate hydrolase MGH1-like glycoside hydrolase domain-containing protein</fullName>
    </recommendedName>
</protein>
<dbReference type="InterPro" id="IPR008928">
    <property type="entry name" value="6-hairpin_glycosidase_sf"/>
</dbReference>
<feature type="domain" description="Mannosylglycerate hydrolase MGH1-like glycoside hydrolase" evidence="4">
    <location>
        <begin position="718"/>
        <end position="882"/>
    </location>
</feature>
<sequence>MSAEHDRLAASHDDLAPWRLWGPYVSGRQWGTVREDYSADGNAWDYLPFDDAHRRAYRWGEDGLAGLCDRFGFFNLGLALWNGQDDRLKERLFGLTNGQGNHGEDVKEIWWPTDATPTHAYASWLYRYPQRAFPYAELLREAAVRGRADTEFELTDTGILADDHFFDVEVVHAKATPTDIVVRVTATNRGPDPAPLDVVLQGWFRNTWAWGRDDRRPTMQRAQQAQGSGAAVEFHHAWLGDYRIVPDGSPRILFCDNETDDLALYGTPSATDCPTSGLDQAVVHGNLACTRPDQGTKVGFWWHHDTVAPGASVTVGLRLTAAATAEQPAQEGSGAGADLRATAGVAHAPVAAPDDTPSDRVVEVRAQEADAFYAEVLADVHEDEDRHIARRAFAGLLWGRQLYRYSIGEWLEGDPAQPVPPAARRTGRNSRWTHLDIADVISMPDEWEYPWFASWDLAFHTLPLADIDPWFAKQQIELMVREWVQHPNGQLPAYEWDFGDVNPPVLAWATRMVHRIDGGTDTGFLVRVFSKLLLNFSWWVNRKDADGSYLFEGGFLGMDNIGLFDRSAPLPGGVRLEQSDATSWMAFYALSMLQIAVELARDAPGWDDVARTFFEYFLRLAGAMDDFGSAGVSLWSEQDGFYYDTLVHPDGTTEQLPVRSLVGLLPLIAVHSVHPVVLDEIGELIDEVEWTQRRDTALADALVHHQSHDDDRVTIALVPAERRTALYRRLFDESEFLSPHGVRSLSAAYRDGFAVDVDGARTSIRYVPAESDSGLFGGNSNWRGPVWMPVNVLLLDALRSYAAAEPDLQVEHPTSSGAGTTLGAVADDLRERLVGLFRAGPGGRRPGTPRWYPDGPLWDREVTFSEYFDGDTGAGLGATHQTGWTALVAHLICHPGGLRD</sequence>
<keyword evidence="3" id="KW-0326">Glycosidase</keyword>
<dbReference type="GO" id="GO:0009311">
    <property type="term" value="P:oligosaccharide metabolic process"/>
    <property type="evidence" value="ECO:0007669"/>
    <property type="project" value="InterPro"/>
</dbReference>
<dbReference type="GO" id="GO:0004573">
    <property type="term" value="F:Glc3Man9GlcNAc2 oligosaccharide glucosidase activity"/>
    <property type="evidence" value="ECO:0007669"/>
    <property type="project" value="InterPro"/>
</dbReference>
<evidence type="ECO:0000256" key="2">
    <source>
        <dbReference type="ARBA" id="ARBA00022801"/>
    </source>
</evidence>
<dbReference type="Pfam" id="PF22422">
    <property type="entry name" value="MGH1-like_GH"/>
    <property type="match status" value="2"/>
</dbReference>
<keyword evidence="2" id="KW-0378">Hydrolase</keyword>
<dbReference type="RefSeq" id="WP_179481662.1">
    <property type="nucleotide sequence ID" value="NZ_JACCFW010000001.1"/>
</dbReference>
<accession>A0A853DJK7</accession>
<dbReference type="InterPro" id="IPR054491">
    <property type="entry name" value="MGH1-like_GH"/>
</dbReference>
<evidence type="ECO:0000256" key="3">
    <source>
        <dbReference type="ARBA" id="ARBA00023295"/>
    </source>
</evidence>
<comment type="similarity">
    <text evidence="1">Belongs to the glycosyl hydrolase 63 family.</text>
</comment>
<reference evidence="5 6" key="1">
    <citation type="submission" date="2020-07" db="EMBL/GenBank/DDBJ databases">
        <title>Sequencing the genomes of 1000 actinobacteria strains.</title>
        <authorList>
            <person name="Klenk H.-P."/>
        </authorList>
    </citation>
    <scope>NUCLEOTIDE SEQUENCE [LARGE SCALE GENOMIC DNA]</scope>
    <source>
        <strain evidence="5 6">DSM 29531</strain>
    </source>
</reference>
<feature type="domain" description="Mannosylglycerate hydrolase MGH1-like glycoside hydrolase" evidence="4">
    <location>
        <begin position="449"/>
        <end position="669"/>
    </location>
</feature>
<gene>
    <name evidence="5" type="ORF">HNR15_002157</name>
</gene>
<dbReference type="SUPFAM" id="SSF48208">
    <property type="entry name" value="Six-hairpin glycosidases"/>
    <property type="match status" value="1"/>
</dbReference>
<evidence type="ECO:0000259" key="4">
    <source>
        <dbReference type="Pfam" id="PF22422"/>
    </source>
</evidence>
<dbReference type="InterPro" id="IPR012341">
    <property type="entry name" value="6hp_glycosidase-like_sf"/>
</dbReference>
<evidence type="ECO:0000313" key="6">
    <source>
        <dbReference type="Proteomes" id="UP000571817"/>
    </source>
</evidence>
<dbReference type="EMBL" id="JACCFW010000001">
    <property type="protein sequence ID" value="NYJ75194.1"/>
    <property type="molecule type" value="Genomic_DNA"/>
</dbReference>
<dbReference type="Gene3D" id="1.50.10.10">
    <property type="match status" value="2"/>
</dbReference>
<dbReference type="AlphaFoldDB" id="A0A853DJK7"/>
<dbReference type="PANTHER" id="PTHR10412:SF11">
    <property type="entry name" value="MANNOSYL-OLIGOSACCHARIDE GLUCOSIDASE"/>
    <property type="match status" value="1"/>
</dbReference>
<name>A0A853DJK7_9MICO</name>
<organism evidence="5 6">
    <name type="scientific">Allobranchiibius huperziae</name>
    <dbReference type="NCBI Taxonomy" id="1874116"/>
    <lineage>
        <taxon>Bacteria</taxon>
        <taxon>Bacillati</taxon>
        <taxon>Actinomycetota</taxon>
        <taxon>Actinomycetes</taxon>
        <taxon>Micrococcales</taxon>
        <taxon>Dermacoccaceae</taxon>
        <taxon>Allobranchiibius</taxon>
    </lineage>
</organism>
<dbReference type="PANTHER" id="PTHR10412">
    <property type="entry name" value="MANNOSYL-OLIGOSACCHARIDE GLUCOSIDASE"/>
    <property type="match status" value="1"/>
</dbReference>
<dbReference type="Proteomes" id="UP000571817">
    <property type="component" value="Unassembled WGS sequence"/>
</dbReference>
<dbReference type="InterPro" id="IPR004888">
    <property type="entry name" value="Glycoside_hydrolase_63"/>
</dbReference>
<evidence type="ECO:0000256" key="1">
    <source>
        <dbReference type="ARBA" id="ARBA00010833"/>
    </source>
</evidence>
<dbReference type="GO" id="GO:0006487">
    <property type="term" value="P:protein N-linked glycosylation"/>
    <property type="evidence" value="ECO:0007669"/>
    <property type="project" value="TreeGrafter"/>
</dbReference>
<comment type="caution">
    <text evidence="5">The sequence shown here is derived from an EMBL/GenBank/DDBJ whole genome shotgun (WGS) entry which is preliminary data.</text>
</comment>
<evidence type="ECO:0000313" key="5">
    <source>
        <dbReference type="EMBL" id="NYJ75194.1"/>
    </source>
</evidence>